<dbReference type="RefSeq" id="XP_022465093.1">
    <property type="nucleotide sequence ID" value="XM_022608615.1"/>
</dbReference>
<protein>
    <submittedName>
        <fullName evidence="2">Uncharacterized protein</fullName>
    </submittedName>
</protein>
<proteinExistence type="predicted"/>
<keyword evidence="3" id="KW-1185">Reference proteome</keyword>
<dbReference type="EMBL" id="HE978319">
    <property type="protein sequence ID" value="CCK70847.1"/>
    <property type="molecule type" value="Genomic_DNA"/>
</dbReference>
<feature type="compositionally biased region" description="Basic and acidic residues" evidence="1">
    <location>
        <begin position="41"/>
        <end position="59"/>
    </location>
</feature>
<dbReference type="AlphaFoldDB" id="J7S007"/>
<dbReference type="Proteomes" id="UP000006310">
    <property type="component" value="Chromosome 6"/>
</dbReference>
<dbReference type="InterPro" id="IPR019507">
    <property type="entry name" value="Pai3"/>
</dbReference>
<dbReference type="KEGG" id="kng:KNAG_0F01790"/>
<reference evidence="3" key="2">
    <citation type="submission" date="2012-08" db="EMBL/GenBank/DDBJ databases">
        <title>Genome sequence of Kazachstania naganishii.</title>
        <authorList>
            <person name="Gordon J.L."/>
            <person name="Armisen D."/>
            <person name="Proux-Wera E."/>
            <person name="OhEigeartaigh S.S."/>
            <person name="Byrne K.P."/>
            <person name="Wolfe K.H."/>
        </authorList>
    </citation>
    <scope>NUCLEOTIDE SEQUENCE [LARGE SCALE GENOMIC DNA]</scope>
    <source>
        <strain evidence="3">ATCC MYA-139 / BCRC 22969 / CBS 8797 / CCRC 22969 / KCTC 17520 / NBRC 10181 / NCYC 3082</strain>
    </source>
</reference>
<dbReference type="HOGENOM" id="CLU_2622374_0_0_1"/>
<evidence type="ECO:0000313" key="3">
    <source>
        <dbReference type="Proteomes" id="UP000006310"/>
    </source>
</evidence>
<feature type="region of interest" description="Disordered" evidence="1">
    <location>
        <begin position="23"/>
        <end position="78"/>
    </location>
</feature>
<sequence length="78" mass="8573">MAGGSESEKNKVFGILEQQGHKLSGEAKHVGNVLKQAVSPDGHHGSSNKDKEHHHDESYKPLVGAGEKWKQKSEHHKD</sequence>
<feature type="compositionally biased region" description="Basic and acidic residues" evidence="1">
    <location>
        <begin position="67"/>
        <end position="78"/>
    </location>
</feature>
<dbReference type="GeneID" id="34526562"/>
<reference evidence="2 3" key="1">
    <citation type="journal article" date="2011" name="Proc. Natl. Acad. Sci. U.S.A.">
        <title>Evolutionary erosion of yeast sex chromosomes by mating-type switching accidents.</title>
        <authorList>
            <person name="Gordon J.L."/>
            <person name="Armisen D."/>
            <person name="Proux-Wera E."/>
            <person name="Oheigeartaigh S.S."/>
            <person name="Byrne K.P."/>
            <person name="Wolfe K.H."/>
        </authorList>
    </citation>
    <scope>NUCLEOTIDE SEQUENCE [LARGE SCALE GENOMIC DNA]</scope>
    <source>
        <strain evidence="3">ATCC MYA-139 / BCRC 22969 / CBS 8797 / CCRC 22969 / KCTC 17520 / NBRC 10181 / NCYC 3082</strain>
    </source>
</reference>
<organism evidence="2 3">
    <name type="scientific">Huiozyma naganishii (strain ATCC MYA-139 / BCRC 22969 / CBS 8797 / KCTC 17520 / NBRC 10181 / NCYC 3082 / Yp74L-3)</name>
    <name type="common">Yeast</name>
    <name type="synonym">Kazachstania naganishii</name>
    <dbReference type="NCBI Taxonomy" id="1071383"/>
    <lineage>
        <taxon>Eukaryota</taxon>
        <taxon>Fungi</taxon>
        <taxon>Dikarya</taxon>
        <taxon>Ascomycota</taxon>
        <taxon>Saccharomycotina</taxon>
        <taxon>Saccharomycetes</taxon>
        <taxon>Saccharomycetales</taxon>
        <taxon>Saccharomycetaceae</taxon>
        <taxon>Huiozyma</taxon>
    </lineage>
</organism>
<accession>J7S007</accession>
<dbReference type="GO" id="GO:0004866">
    <property type="term" value="F:endopeptidase inhibitor activity"/>
    <property type="evidence" value="ECO:0007669"/>
    <property type="project" value="InterPro"/>
</dbReference>
<gene>
    <name evidence="2" type="primary">KNAG0F01790</name>
    <name evidence="2" type="ordered locus">KNAG_0F01790</name>
</gene>
<evidence type="ECO:0000256" key="1">
    <source>
        <dbReference type="SAM" id="MobiDB-lite"/>
    </source>
</evidence>
<dbReference type="Pfam" id="PF10466">
    <property type="entry name" value="Inhibitor_I34"/>
    <property type="match status" value="1"/>
</dbReference>
<name>J7S007_HUIN7</name>
<evidence type="ECO:0000313" key="2">
    <source>
        <dbReference type="EMBL" id="CCK70847.1"/>
    </source>
</evidence>